<accession>A0A239BIF5</accession>
<dbReference type="InterPro" id="IPR026444">
    <property type="entry name" value="Secre_tail"/>
</dbReference>
<keyword evidence="1 2" id="KW-0732">Signal</keyword>
<keyword evidence="5" id="KW-1185">Reference proteome</keyword>
<proteinExistence type="predicted"/>
<protein>
    <submittedName>
        <fullName evidence="4">Por secretion system C-terminal sorting domain-containing protein</fullName>
    </submittedName>
</protein>
<dbReference type="EMBL" id="FZNY01000006">
    <property type="protein sequence ID" value="SNS07885.1"/>
    <property type="molecule type" value="Genomic_DNA"/>
</dbReference>
<reference evidence="4 5" key="1">
    <citation type="submission" date="2017-06" db="EMBL/GenBank/DDBJ databases">
        <authorList>
            <person name="Kim H.J."/>
            <person name="Triplett B.A."/>
        </authorList>
    </citation>
    <scope>NUCLEOTIDE SEQUENCE [LARGE SCALE GENOMIC DNA]</scope>
    <source>
        <strain evidence="4 5">DSM 25597</strain>
    </source>
</reference>
<name>A0A239BIF5_9FLAO</name>
<dbReference type="Proteomes" id="UP000198379">
    <property type="component" value="Unassembled WGS sequence"/>
</dbReference>
<dbReference type="NCBIfam" id="TIGR04183">
    <property type="entry name" value="Por_Secre_tail"/>
    <property type="match status" value="1"/>
</dbReference>
<dbReference type="OrthoDB" id="1467680at2"/>
<feature type="signal peptide" evidence="2">
    <location>
        <begin position="1"/>
        <end position="19"/>
    </location>
</feature>
<gene>
    <name evidence="4" type="ORF">SAMN06265376_106215</name>
</gene>
<feature type="domain" description="Secretion system C-terminal sorting" evidence="3">
    <location>
        <begin position="230"/>
        <end position="301"/>
    </location>
</feature>
<dbReference type="RefSeq" id="WP_089372826.1">
    <property type="nucleotide sequence ID" value="NZ_BMEP01000005.1"/>
</dbReference>
<evidence type="ECO:0000259" key="3">
    <source>
        <dbReference type="Pfam" id="PF18962"/>
    </source>
</evidence>
<dbReference type="Pfam" id="PF18962">
    <property type="entry name" value="Por_Secre_tail"/>
    <property type="match status" value="1"/>
</dbReference>
<evidence type="ECO:0000256" key="1">
    <source>
        <dbReference type="ARBA" id="ARBA00022729"/>
    </source>
</evidence>
<organism evidence="4 5">
    <name type="scientific">Dokdonia pacifica</name>
    <dbReference type="NCBI Taxonomy" id="1627892"/>
    <lineage>
        <taxon>Bacteria</taxon>
        <taxon>Pseudomonadati</taxon>
        <taxon>Bacteroidota</taxon>
        <taxon>Flavobacteriia</taxon>
        <taxon>Flavobacteriales</taxon>
        <taxon>Flavobacteriaceae</taxon>
        <taxon>Dokdonia</taxon>
    </lineage>
</organism>
<evidence type="ECO:0000313" key="5">
    <source>
        <dbReference type="Proteomes" id="UP000198379"/>
    </source>
</evidence>
<evidence type="ECO:0000256" key="2">
    <source>
        <dbReference type="SAM" id="SignalP"/>
    </source>
</evidence>
<evidence type="ECO:0000313" key="4">
    <source>
        <dbReference type="EMBL" id="SNS07885.1"/>
    </source>
</evidence>
<sequence>MKKITLLLLALTTSFYVNSQTVISFEVSEGYTEGDINGQNGWGAIGGNTNTFVSAAQSSEGDQSQQLVPTNTGALGGGLAPQEVSVEPEVFVTTDMFVESSDGALSTIEFATQSPSQGLLTTRIAFNPDDTITVLDDDGSGALAFIDTGATFTRDTWFTLEIEHRFDDGEILYYIDENLIYTGTVFGGTNVEQLVTIFNNLESGAFYDNMTFQDGVLSTDENTLSENVSVFPNPTNGDLNINFTRNFGATNIDIINVNGQKVLNASIEGFGNNSIATSKLANGIYFAQISSETGTTTIKFIKN</sequence>
<feature type="chain" id="PRO_5012624722" evidence="2">
    <location>
        <begin position="20"/>
        <end position="303"/>
    </location>
</feature>
<dbReference type="AlphaFoldDB" id="A0A239BIF5"/>